<evidence type="ECO:0000259" key="5">
    <source>
        <dbReference type="PROSITE" id="PS50931"/>
    </source>
</evidence>
<gene>
    <name evidence="6" type="ORF">DEW08_10950</name>
</gene>
<dbReference type="SUPFAM" id="SSF46785">
    <property type="entry name" value="Winged helix' DNA-binding domain"/>
    <property type="match status" value="1"/>
</dbReference>
<evidence type="ECO:0000313" key="7">
    <source>
        <dbReference type="Proteomes" id="UP000245629"/>
    </source>
</evidence>
<keyword evidence="2" id="KW-0805">Transcription regulation</keyword>
<evidence type="ECO:0000313" key="6">
    <source>
        <dbReference type="EMBL" id="AWK86686.1"/>
    </source>
</evidence>
<feature type="domain" description="HTH lysR-type" evidence="5">
    <location>
        <begin position="1"/>
        <end position="58"/>
    </location>
</feature>
<dbReference type="PRINTS" id="PR00039">
    <property type="entry name" value="HTHLYSR"/>
</dbReference>
<dbReference type="InterPro" id="IPR005119">
    <property type="entry name" value="LysR_subst-bd"/>
</dbReference>
<dbReference type="Gene3D" id="3.40.190.290">
    <property type="match status" value="1"/>
</dbReference>
<dbReference type="Proteomes" id="UP000245629">
    <property type="component" value="Chromosome 2"/>
</dbReference>
<keyword evidence="7" id="KW-1185">Reference proteome</keyword>
<accession>A0A2S2CQC8</accession>
<dbReference type="RefSeq" id="WP_109327073.1">
    <property type="nucleotide sequence ID" value="NZ_CP029353.1"/>
</dbReference>
<evidence type="ECO:0000256" key="4">
    <source>
        <dbReference type="ARBA" id="ARBA00023163"/>
    </source>
</evidence>
<keyword evidence="3" id="KW-0238">DNA-binding</keyword>
<proteinExistence type="inferred from homology"/>
<dbReference type="EMBL" id="CP029353">
    <property type="protein sequence ID" value="AWK86686.1"/>
    <property type="molecule type" value="Genomic_DNA"/>
</dbReference>
<keyword evidence="4" id="KW-0804">Transcription</keyword>
<dbReference type="FunFam" id="1.10.10.10:FF:000001">
    <property type="entry name" value="LysR family transcriptional regulator"/>
    <property type="match status" value="1"/>
</dbReference>
<protein>
    <submittedName>
        <fullName evidence="6">LysR family transcriptional regulator</fullName>
    </submittedName>
</protein>
<dbReference type="GO" id="GO:0000976">
    <property type="term" value="F:transcription cis-regulatory region binding"/>
    <property type="evidence" value="ECO:0007669"/>
    <property type="project" value="TreeGrafter"/>
</dbReference>
<dbReference type="CDD" id="cd05466">
    <property type="entry name" value="PBP2_LTTR_substrate"/>
    <property type="match status" value="1"/>
</dbReference>
<sequence>MKLNEIRTFVTVAEAQSVQEAGNRLGLTQSAVSRLIQRLEAELGVVLFDRQSKPLVLTRDGELALAHARRILAATADLTGAFAGSAEPRGLLRLGVAHVLLQTTAHAPLDDLRARFPGLTLRLHSDWSTPLLDQVRNGSLDGAVVLTHDDDTPPSELDSVCLSREEVRVIAAAGARDLPPTLAAMNATGWVVQPEGCRYRSAMAHALGRSGLTPNVTVEAFDQTLLVSLVARGVGYGLAPLRLIARTADAARIRPVAVPDFSLTIAVWLVRGRNVGRAGIALDALEDSLRHELSLPAEPPARSLECLALHSAAE</sequence>
<dbReference type="PANTHER" id="PTHR30126:SF39">
    <property type="entry name" value="HTH-TYPE TRANSCRIPTIONAL REGULATOR CYSL"/>
    <property type="match status" value="1"/>
</dbReference>
<evidence type="ECO:0000256" key="2">
    <source>
        <dbReference type="ARBA" id="ARBA00023015"/>
    </source>
</evidence>
<dbReference type="Pfam" id="PF00126">
    <property type="entry name" value="HTH_1"/>
    <property type="match status" value="1"/>
</dbReference>
<dbReference type="PANTHER" id="PTHR30126">
    <property type="entry name" value="HTH-TYPE TRANSCRIPTIONAL REGULATOR"/>
    <property type="match status" value="1"/>
</dbReference>
<dbReference type="InterPro" id="IPR036390">
    <property type="entry name" value="WH_DNA-bd_sf"/>
</dbReference>
<reference evidence="7" key="1">
    <citation type="submission" date="2018-05" db="EMBL/GenBank/DDBJ databases">
        <title>Azospirillum thermophila sp. nov., a novel isolated from hot spring.</title>
        <authorList>
            <person name="Zhao Z."/>
        </authorList>
    </citation>
    <scope>NUCLEOTIDE SEQUENCE [LARGE SCALE GENOMIC DNA]</scope>
    <source>
        <strain evidence="7">CFH 70021</strain>
    </source>
</reference>
<dbReference type="Pfam" id="PF03466">
    <property type="entry name" value="LysR_substrate"/>
    <property type="match status" value="1"/>
</dbReference>
<comment type="similarity">
    <text evidence="1">Belongs to the LysR transcriptional regulatory family.</text>
</comment>
<dbReference type="PROSITE" id="PS50931">
    <property type="entry name" value="HTH_LYSR"/>
    <property type="match status" value="1"/>
</dbReference>
<evidence type="ECO:0000256" key="1">
    <source>
        <dbReference type="ARBA" id="ARBA00009437"/>
    </source>
</evidence>
<evidence type="ECO:0000256" key="3">
    <source>
        <dbReference type="ARBA" id="ARBA00023125"/>
    </source>
</evidence>
<organism evidence="6 7">
    <name type="scientific">Azospirillum thermophilum</name>
    <dbReference type="NCBI Taxonomy" id="2202148"/>
    <lineage>
        <taxon>Bacteria</taxon>
        <taxon>Pseudomonadati</taxon>
        <taxon>Pseudomonadota</taxon>
        <taxon>Alphaproteobacteria</taxon>
        <taxon>Rhodospirillales</taxon>
        <taxon>Azospirillaceae</taxon>
        <taxon>Azospirillum</taxon>
    </lineage>
</organism>
<dbReference type="KEGG" id="azz:DEW08_10950"/>
<dbReference type="InterPro" id="IPR036388">
    <property type="entry name" value="WH-like_DNA-bd_sf"/>
</dbReference>
<dbReference type="SUPFAM" id="SSF53850">
    <property type="entry name" value="Periplasmic binding protein-like II"/>
    <property type="match status" value="1"/>
</dbReference>
<name>A0A2S2CQC8_9PROT</name>
<dbReference type="AlphaFoldDB" id="A0A2S2CQC8"/>
<dbReference type="GO" id="GO:0003700">
    <property type="term" value="F:DNA-binding transcription factor activity"/>
    <property type="evidence" value="ECO:0007669"/>
    <property type="project" value="InterPro"/>
</dbReference>
<dbReference type="OrthoDB" id="9815174at2"/>
<dbReference type="InterPro" id="IPR000847">
    <property type="entry name" value="LysR_HTH_N"/>
</dbReference>
<dbReference type="Gene3D" id="1.10.10.10">
    <property type="entry name" value="Winged helix-like DNA-binding domain superfamily/Winged helix DNA-binding domain"/>
    <property type="match status" value="1"/>
</dbReference>